<keyword evidence="3 5" id="KW-0904">Protein phosphatase</keyword>
<evidence type="ECO:0000313" key="6">
    <source>
        <dbReference type="EMBL" id="XCP93449.1"/>
    </source>
</evidence>
<dbReference type="PANTHER" id="PTHR39181:SF1">
    <property type="entry name" value="TYROSINE-PROTEIN PHOSPHATASE YWQE"/>
    <property type="match status" value="1"/>
</dbReference>
<dbReference type="SUPFAM" id="SSF89550">
    <property type="entry name" value="PHP domain-like"/>
    <property type="match status" value="1"/>
</dbReference>
<evidence type="ECO:0000256" key="3">
    <source>
        <dbReference type="ARBA" id="ARBA00022912"/>
    </source>
</evidence>
<dbReference type="InterPro" id="IPR016195">
    <property type="entry name" value="Pol/histidinol_Pase-like"/>
</dbReference>
<dbReference type="EMBL" id="CP159992">
    <property type="protein sequence ID" value="XCP93449.1"/>
    <property type="molecule type" value="Genomic_DNA"/>
</dbReference>
<sequence>MVEMHCHILSGLDDGPVRMEQSVAMAEKAAASGITSIIATPHHLNGQYHNEPMVVNQAVHMLRAELAKRNIRLQVRPGQEIRVHDRLIEDLYAGKCCTLAGSRYMLLELPFGHIPSQFPEILHELRIAGITPIIAHPERNLVILKKPMLLSDYLNQGGLCQLTAQSFTGLFGRKVQKWCFHFCKENGFHFISSDAHDVRLRTFELNGAYRLIARKFDYSVVQILKENAALLWCNQTVEGQKPPIRRRYRYFEGLPMFQRMKSKVEWRK</sequence>
<dbReference type="AlphaFoldDB" id="A0AAU8N749"/>
<keyword evidence="2 5" id="KW-0378">Hydrolase</keyword>
<dbReference type="GO" id="GO:0030145">
    <property type="term" value="F:manganese ion binding"/>
    <property type="evidence" value="ECO:0007669"/>
    <property type="project" value="UniProtKB-UniRule"/>
</dbReference>
<dbReference type="PIRSF" id="PIRSF016557">
    <property type="entry name" value="Caps_synth_CpsB"/>
    <property type="match status" value="1"/>
</dbReference>
<dbReference type="Gene3D" id="3.20.20.140">
    <property type="entry name" value="Metal-dependent hydrolases"/>
    <property type="match status" value="1"/>
</dbReference>
<comment type="catalytic activity">
    <reaction evidence="4 5">
        <text>O-phospho-L-tyrosyl-[protein] + H2O = L-tyrosyl-[protein] + phosphate</text>
        <dbReference type="Rhea" id="RHEA:10684"/>
        <dbReference type="Rhea" id="RHEA-COMP:10136"/>
        <dbReference type="Rhea" id="RHEA-COMP:20101"/>
        <dbReference type="ChEBI" id="CHEBI:15377"/>
        <dbReference type="ChEBI" id="CHEBI:43474"/>
        <dbReference type="ChEBI" id="CHEBI:46858"/>
        <dbReference type="ChEBI" id="CHEBI:61978"/>
        <dbReference type="EC" id="3.1.3.48"/>
    </reaction>
</comment>
<dbReference type="InterPro" id="IPR016667">
    <property type="entry name" value="Caps_polysacc_synth_CpsB/CapC"/>
</dbReference>
<evidence type="ECO:0000256" key="2">
    <source>
        <dbReference type="ARBA" id="ARBA00022801"/>
    </source>
</evidence>
<proteinExistence type="inferred from homology"/>
<dbReference type="EC" id="3.1.3.48" evidence="5"/>
<evidence type="ECO:0000256" key="1">
    <source>
        <dbReference type="ARBA" id="ARBA00005750"/>
    </source>
</evidence>
<comment type="similarity">
    <text evidence="1 5">Belongs to the metallo-dependent hydrolases superfamily. CpsB/CapC family.</text>
</comment>
<protein>
    <recommendedName>
        <fullName evidence="5">Tyrosine-protein phosphatase</fullName>
        <ecNumber evidence="5">3.1.3.48</ecNumber>
    </recommendedName>
</protein>
<reference evidence="6" key="1">
    <citation type="submission" date="2024-05" db="EMBL/GenBank/DDBJ databases">
        <title>Draft genome assemblies of 36 bacteria isolated from hibernating arctic ground squirrels.</title>
        <authorList>
            <person name="McKee H."/>
            <person name="Mullen L."/>
            <person name="Drown D.M."/>
            <person name="Duddleston K.N."/>
        </authorList>
    </citation>
    <scope>NUCLEOTIDE SEQUENCE</scope>
    <source>
        <strain evidence="6">AN1007</strain>
    </source>
</reference>
<accession>A0AAU8N749</accession>
<gene>
    <name evidence="6" type="ORF">ABXS70_19805</name>
</gene>
<dbReference type="Pfam" id="PF19567">
    <property type="entry name" value="CpsB_CapC"/>
    <property type="match status" value="1"/>
</dbReference>
<evidence type="ECO:0000256" key="4">
    <source>
        <dbReference type="ARBA" id="ARBA00051722"/>
    </source>
</evidence>
<name>A0AAU8N749_9BACL</name>
<dbReference type="RefSeq" id="WP_342554633.1">
    <property type="nucleotide sequence ID" value="NZ_CP159992.1"/>
</dbReference>
<organism evidence="6">
    <name type="scientific">Paenibacillus sp. AN1007</name>
    <dbReference type="NCBI Taxonomy" id="3151385"/>
    <lineage>
        <taxon>Bacteria</taxon>
        <taxon>Bacillati</taxon>
        <taxon>Bacillota</taxon>
        <taxon>Bacilli</taxon>
        <taxon>Bacillales</taxon>
        <taxon>Paenibacillaceae</taxon>
        <taxon>Paenibacillus</taxon>
    </lineage>
</organism>
<evidence type="ECO:0000256" key="5">
    <source>
        <dbReference type="PIRNR" id="PIRNR016557"/>
    </source>
</evidence>
<dbReference type="PANTHER" id="PTHR39181">
    <property type="entry name" value="TYROSINE-PROTEIN PHOSPHATASE YWQE"/>
    <property type="match status" value="1"/>
</dbReference>
<dbReference type="GO" id="GO:0004725">
    <property type="term" value="F:protein tyrosine phosphatase activity"/>
    <property type="evidence" value="ECO:0007669"/>
    <property type="project" value="UniProtKB-UniRule"/>
</dbReference>